<evidence type="ECO:0000256" key="7">
    <source>
        <dbReference type="ARBA" id="ARBA00022741"/>
    </source>
</evidence>
<dbReference type="PROSITE" id="PS50042">
    <property type="entry name" value="CNMP_BINDING_3"/>
    <property type="match status" value="1"/>
</dbReference>
<comment type="similarity">
    <text evidence="18">Belongs to the potassium channel family.</text>
</comment>
<evidence type="ECO:0000256" key="1">
    <source>
        <dbReference type="ARBA" id="ARBA00004651"/>
    </source>
</evidence>
<keyword evidence="2" id="KW-0813">Transport</keyword>
<evidence type="ECO:0000256" key="10">
    <source>
        <dbReference type="ARBA" id="ARBA00022958"/>
    </source>
</evidence>
<accession>A0A8J7RZP8</accession>
<feature type="transmembrane region" description="Helical" evidence="19">
    <location>
        <begin position="20"/>
        <end position="42"/>
    </location>
</feature>
<dbReference type="CDD" id="cd00038">
    <property type="entry name" value="CAP_ED"/>
    <property type="match status" value="1"/>
</dbReference>
<reference evidence="21" key="1">
    <citation type="submission" date="2021-04" db="EMBL/GenBank/DDBJ databases">
        <authorList>
            <person name="Zhang D.-C."/>
        </authorList>
    </citation>
    <scope>NUCLEOTIDE SEQUENCE</scope>
    <source>
        <strain evidence="21">CGMCC 1.15697</strain>
    </source>
</reference>
<dbReference type="EMBL" id="JAGMWN010000001">
    <property type="protein sequence ID" value="MBP5856019.1"/>
    <property type="molecule type" value="Genomic_DNA"/>
</dbReference>
<dbReference type="RefSeq" id="WP_210680572.1">
    <property type="nucleotide sequence ID" value="NZ_JAGMWN010000001.1"/>
</dbReference>
<keyword evidence="11 19" id="KW-1133">Transmembrane helix</keyword>
<evidence type="ECO:0000256" key="5">
    <source>
        <dbReference type="ARBA" id="ARBA00022566"/>
    </source>
</evidence>
<dbReference type="InterPro" id="IPR000595">
    <property type="entry name" value="cNMP-bd_dom"/>
</dbReference>
<evidence type="ECO:0000256" key="6">
    <source>
        <dbReference type="ARBA" id="ARBA00022692"/>
    </source>
</evidence>
<dbReference type="Pfam" id="PF00520">
    <property type="entry name" value="Ion_trans"/>
    <property type="match status" value="1"/>
</dbReference>
<dbReference type="InterPro" id="IPR014710">
    <property type="entry name" value="RmlC-like_jellyroll"/>
</dbReference>
<keyword evidence="13 19" id="KW-0472">Membrane</keyword>
<keyword evidence="10" id="KW-0630">Potassium</keyword>
<dbReference type="FunFam" id="1.10.287.70:FF:000181">
    <property type="entry name" value="Cyclic nucleotide-gated potassium channel mll3241"/>
    <property type="match status" value="1"/>
</dbReference>
<keyword evidence="12" id="KW-0406">Ion transport</keyword>
<feature type="domain" description="Cyclic nucleotide-binding" evidence="20">
    <location>
        <begin position="267"/>
        <end position="381"/>
    </location>
</feature>
<dbReference type="GO" id="GO:0001508">
    <property type="term" value="P:action potential"/>
    <property type="evidence" value="ECO:0007669"/>
    <property type="project" value="TreeGrafter"/>
</dbReference>
<dbReference type="InterPro" id="IPR005821">
    <property type="entry name" value="Ion_trans_dom"/>
</dbReference>
<keyword evidence="4" id="KW-0633">Potassium transport</keyword>
<feature type="transmembrane region" description="Helical" evidence="19">
    <location>
        <begin position="100"/>
        <end position="121"/>
    </location>
</feature>
<keyword evidence="8" id="KW-0631">Potassium channel</keyword>
<evidence type="ECO:0000256" key="8">
    <source>
        <dbReference type="ARBA" id="ARBA00022826"/>
    </source>
</evidence>
<feature type="transmembrane region" description="Helical" evidence="19">
    <location>
        <begin position="223"/>
        <end position="247"/>
    </location>
</feature>
<evidence type="ECO:0000313" key="21">
    <source>
        <dbReference type="EMBL" id="MBP5856019.1"/>
    </source>
</evidence>
<gene>
    <name evidence="21" type="ORF">KAJ83_03300</name>
</gene>
<dbReference type="Proteomes" id="UP000672602">
    <property type="component" value="Unassembled WGS sequence"/>
</dbReference>
<dbReference type="SUPFAM" id="SSF51206">
    <property type="entry name" value="cAMP-binding domain-like"/>
    <property type="match status" value="1"/>
</dbReference>
<dbReference type="PANTHER" id="PTHR11537">
    <property type="entry name" value="VOLTAGE-GATED POTASSIUM CHANNEL"/>
    <property type="match status" value="1"/>
</dbReference>
<dbReference type="Pfam" id="PF00027">
    <property type="entry name" value="cNMP_binding"/>
    <property type="match status" value="1"/>
</dbReference>
<evidence type="ECO:0000256" key="2">
    <source>
        <dbReference type="ARBA" id="ARBA00022448"/>
    </source>
</evidence>
<evidence type="ECO:0000256" key="9">
    <source>
        <dbReference type="ARBA" id="ARBA00022882"/>
    </source>
</evidence>
<evidence type="ECO:0000256" key="4">
    <source>
        <dbReference type="ARBA" id="ARBA00022538"/>
    </source>
</evidence>
<evidence type="ECO:0000256" key="3">
    <source>
        <dbReference type="ARBA" id="ARBA00022475"/>
    </source>
</evidence>
<dbReference type="GO" id="GO:0005249">
    <property type="term" value="F:voltage-gated potassium channel activity"/>
    <property type="evidence" value="ECO:0007669"/>
    <property type="project" value="InterPro"/>
</dbReference>
<dbReference type="Gene3D" id="1.20.120.350">
    <property type="entry name" value="Voltage-gated potassium channels. Chain C"/>
    <property type="match status" value="1"/>
</dbReference>
<dbReference type="GO" id="GO:0030552">
    <property type="term" value="F:cAMP binding"/>
    <property type="evidence" value="ECO:0007669"/>
    <property type="project" value="UniProtKB-KW"/>
</dbReference>
<sequence length="392" mass="43434">MNALRKQVFSVLEGWGRADALGRGVDIALIALIVVNVLAVTLETLEGWPGPYRPWFDWLERISVAIFTVEYLTRLWVAAEDPGPRGLRGAWRRRLAYMTRPIALIDLAAILPFYLTMMGMIPPADGRALRAIRMLRVLKLTRYSVALQSIVAVFHSERRTMLAALVIVFIALHLSATAIYLVEHEAQPEKFSSIPEALWWALATLTTVGYGDVVPITPWGRAIGAVVMLLGIGLFGLWTGLFASSFLDELRRRDFKVTGQMVSQVPAFAGLSADQLHNAVRLLSPLVLPGRYLVTRAGERAEAMYFVVSGEVELEVAPKPLRVGPGGFFGEYGLLHGPVRRTTAVTLLETRLLSLDRQSFDRLAMDYPEVAGKIREKARQRADSLNAADALE</sequence>
<keyword evidence="22" id="KW-1185">Reference proteome</keyword>
<dbReference type="Gene3D" id="1.20.5.110">
    <property type="match status" value="1"/>
</dbReference>
<dbReference type="SUPFAM" id="SSF81324">
    <property type="entry name" value="Voltage-gated potassium channels"/>
    <property type="match status" value="1"/>
</dbReference>
<dbReference type="Gene3D" id="2.60.120.10">
    <property type="entry name" value="Jelly Rolls"/>
    <property type="match status" value="1"/>
</dbReference>
<proteinExistence type="inferred from homology"/>
<dbReference type="PRINTS" id="PR00169">
    <property type="entry name" value="KCHANNEL"/>
</dbReference>
<dbReference type="PANTHER" id="PTHR11537:SF254">
    <property type="entry name" value="POTASSIUM VOLTAGE-GATED CHANNEL PROTEIN SHAB"/>
    <property type="match status" value="1"/>
</dbReference>
<evidence type="ECO:0000256" key="16">
    <source>
        <dbReference type="ARBA" id="ARBA00023303"/>
    </source>
</evidence>
<dbReference type="InterPro" id="IPR027359">
    <property type="entry name" value="Volt_channel_dom_sf"/>
</dbReference>
<keyword evidence="14" id="KW-0114">cAMP</keyword>
<dbReference type="AlphaFoldDB" id="A0A8J7RZP8"/>
<keyword evidence="7" id="KW-0547">Nucleotide-binding</keyword>
<evidence type="ECO:0000256" key="15">
    <source>
        <dbReference type="ARBA" id="ARBA00023286"/>
    </source>
</evidence>
<dbReference type="SMART" id="SM00100">
    <property type="entry name" value="cNMP"/>
    <property type="match status" value="1"/>
</dbReference>
<keyword evidence="9" id="KW-0851">Voltage-gated channel</keyword>
<evidence type="ECO:0000256" key="12">
    <source>
        <dbReference type="ARBA" id="ARBA00023065"/>
    </source>
</evidence>
<dbReference type="Gene3D" id="1.10.287.70">
    <property type="match status" value="1"/>
</dbReference>
<organism evidence="21 22">
    <name type="scientific">Marivibrio halodurans</name>
    <dbReference type="NCBI Taxonomy" id="2039722"/>
    <lineage>
        <taxon>Bacteria</taxon>
        <taxon>Pseudomonadati</taxon>
        <taxon>Pseudomonadota</taxon>
        <taxon>Alphaproteobacteria</taxon>
        <taxon>Rhodospirillales</taxon>
        <taxon>Rhodospirillaceae</taxon>
        <taxon>Marivibrio</taxon>
    </lineage>
</organism>
<evidence type="ECO:0000256" key="11">
    <source>
        <dbReference type="ARBA" id="ARBA00022989"/>
    </source>
</evidence>
<keyword evidence="6 19" id="KW-0812">Transmembrane</keyword>
<protein>
    <submittedName>
        <fullName evidence="21">Ion transporter</fullName>
    </submittedName>
</protein>
<name>A0A8J7RZP8_9PROT</name>
<comment type="caution">
    <text evidence="21">The sequence shown here is derived from an EMBL/GenBank/DDBJ whole genome shotgun (WGS) entry which is preliminary data.</text>
</comment>
<keyword evidence="15" id="KW-1071">Ligand-gated ion channel</keyword>
<dbReference type="InterPro" id="IPR028325">
    <property type="entry name" value="VG_K_chnl"/>
</dbReference>
<keyword evidence="3" id="KW-1003">Cell membrane</keyword>
<evidence type="ECO:0000256" key="18">
    <source>
        <dbReference type="ARBA" id="ARBA00060926"/>
    </source>
</evidence>
<evidence type="ECO:0000256" key="17">
    <source>
        <dbReference type="ARBA" id="ARBA00058429"/>
    </source>
</evidence>
<keyword evidence="16" id="KW-0407">Ion channel</keyword>
<evidence type="ECO:0000259" key="20">
    <source>
        <dbReference type="PROSITE" id="PS50042"/>
    </source>
</evidence>
<dbReference type="InterPro" id="IPR018490">
    <property type="entry name" value="cNMP-bd_dom_sf"/>
</dbReference>
<comment type="function">
    <text evidence="17">Cyclic nucleotide-regulated potassium channel activated by cAMP.</text>
</comment>
<evidence type="ECO:0000256" key="19">
    <source>
        <dbReference type="SAM" id="Phobius"/>
    </source>
</evidence>
<comment type="subcellular location">
    <subcellularLocation>
        <location evidence="1">Cell membrane</location>
        <topology evidence="1">Multi-pass membrane protein</topology>
    </subcellularLocation>
</comment>
<feature type="transmembrane region" description="Helical" evidence="19">
    <location>
        <begin position="194"/>
        <end position="211"/>
    </location>
</feature>
<keyword evidence="5" id="KW-0116">cAMP-binding</keyword>
<evidence type="ECO:0000256" key="14">
    <source>
        <dbReference type="ARBA" id="ARBA00023149"/>
    </source>
</evidence>
<feature type="transmembrane region" description="Helical" evidence="19">
    <location>
        <begin position="161"/>
        <end position="182"/>
    </location>
</feature>
<evidence type="ECO:0000256" key="13">
    <source>
        <dbReference type="ARBA" id="ARBA00023136"/>
    </source>
</evidence>
<dbReference type="GO" id="GO:0008076">
    <property type="term" value="C:voltage-gated potassium channel complex"/>
    <property type="evidence" value="ECO:0007669"/>
    <property type="project" value="InterPro"/>
</dbReference>
<evidence type="ECO:0000313" key="22">
    <source>
        <dbReference type="Proteomes" id="UP000672602"/>
    </source>
</evidence>